<evidence type="ECO:0000256" key="2">
    <source>
        <dbReference type="SAM" id="MobiDB-lite"/>
    </source>
</evidence>
<dbReference type="Proteomes" id="UP000230233">
    <property type="component" value="Chromosome III"/>
</dbReference>
<feature type="compositionally biased region" description="Basic and acidic residues" evidence="2">
    <location>
        <begin position="116"/>
        <end position="135"/>
    </location>
</feature>
<dbReference type="Pfam" id="PF04979">
    <property type="entry name" value="IPP-2"/>
    <property type="match status" value="1"/>
</dbReference>
<name>A0A2G5USE6_9PELO</name>
<dbReference type="PANTHER" id="PTHR12398">
    <property type="entry name" value="PROTEIN PHOSPHATASE INHIBITOR"/>
    <property type="match status" value="1"/>
</dbReference>
<reference evidence="4" key="1">
    <citation type="submission" date="2017-10" db="EMBL/GenBank/DDBJ databases">
        <title>Rapid genome shrinkage in a self-fertile nematode reveals novel sperm competition proteins.</title>
        <authorList>
            <person name="Yin D."/>
            <person name="Schwarz E.M."/>
            <person name="Thomas C.G."/>
            <person name="Felde R.L."/>
            <person name="Korf I.F."/>
            <person name="Cutter A.D."/>
            <person name="Schartner C.M."/>
            <person name="Ralston E.J."/>
            <person name="Meyer B.J."/>
            <person name="Haag E.S."/>
        </authorList>
    </citation>
    <scope>NUCLEOTIDE SEQUENCE [LARGE SCALE GENOMIC DNA]</scope>
    <source>
        <strain evidence="4">JU1422</strain>
    </source>
</reference>
<keyword evidence="4" id="KW-1185">Reference proteome</keyword>
<dbReference type="PANTHER" id="PTHR12398:SF20">
    <property type="entry name" value="PROTEIN PHOSPHATASE 1 REGULATORY INHIBITOR SUBUNIT 2"/>
    <property type="match status" value="1"/>
</dbReference>
<sequence>MLQLLFYSFSKRHSLTTTSFFYFTRCTYFSSFSLHEFIFPTQPVIFRKMSSPSASADDVKLTADGKICLDDPAEFLKRKPKKSILKMKQDSSLEGKDGRAHFDEMNILATYHPADKDYGSMKIDEPKTPYHHSDGESEGDEGLGVPSTRPRRVSLGNAVDPEKVAEGLAHPESVKSLSSAEDSEDEGDLTEEQKEHRRDFEKKRRAHYNEGAALKMHADLDVEEEDDGSMEH</sequence>
<feature type="compositionally biased region" description="Acidic residues" evidence="2">
    <location>
        <begin position="221"/>
        <end position="232"/>
    </location>
</feature>
<evidence type="ECO:0008006" key="5">
    <source>
        <dbReference type="Google" id="ProtNLM"/>
    </source>
</evidence>
<feature type="compositionally biased region" description="Basic and acidic residues" evidence="2">
    <location>
        <begin position="191"/>
        <end position="202"/>
    </location>
</feature>
<feature type="compositionally biased region" description="Acidic residues" evidence="2">
    <location>
        <begin position="181"/>
        <end position="190"/>
    </location>
</feature>
<dbReference type="GO" id="GO:0004864">
    <property type="term" value="F:protein phosphatase inhibitor activity"/>
    <property type="evidence" value="ECO:0007669"/>
    <property type="project" value="InterPro"/>
</dbReference>
<evidence type="ECO:0000313" key="4">
    <source>
        <dbReference type="Proteomes" id="UP000230233"/>
    </source>
</evidence>
<comment type="similarity">
    <text evidence="1">Belongs to the protein phosphatase inhibitor 2 family.</text>
</comment>
<dbReference type="EMBL" id="PDUG01000003">
    <property type="protein sequence ID" value="PIC42424.1"/>
    <property type="molecule type" value="Genomic_DNA"/>
</dbReference>
<gene>
    <name evidence="3" type="primary">Cni-szy-2</name>
    <name evidence="3" type="synonym">Cnig_chr_III.g9510</name>
    <name evidence="3" type="ORF">B9Z55_009510</name>
</gene>
<dbReference type="STRING" id="1611254.A0A2G5USE6"/>
<dbReference type="Gene3D" id="6.10.250.1050">
    <property type="match status" value="2"/>
</dbReference>
<evidence type="ECO:0000313" key="3">
    <source>
        <dbReference type="EMBL" id="PIC42424.1"/>
    </source>
</evidence>
<evidence type="ECO:0000256" key="1">
    <source>
        <dbReference type="ARBA" id="ARBA00005472"/>
    </source>
</evidence>
<comment type="caution">
    <text evidence="3">The sequence shown here is derived from an EMBL/GenBank/DDBJ whole genome shotgun (WGS) entry which is preliminary data.</text>
</comment>
<feature type="region of interest" description="Disordered" evidence="2">
    <location>
        <begin position="116"/>
        <end position="232"/>
    </location>
</feature>
<dbReference type="InterPro" id="IPR007062">
    <property type="entry name" value="PPI-2"/>
</dbReference>
<dbReference type="AlphaFoldDB" id="A0A2G5USE6"/>
<organism evidence="3 4">
    <name type="scientific">Caenorhabditis nigoni</name>
    <dbReference type="NCBI Taxonomy" id="1611254"/>
    <lineage>
        <taxon>Eukaryota</taxon>
        <taxon>Metazoa</taxon>
        <taxon>Ecdysozoa</taxon>
        <taxon>Nematoda</taxon>
        <taxon>Chromadorea</taxon>
        <taxon>Rhabditida</taxon>
        <taxon>Rhabditina</taxon>
        <taxon>Rhabditomorpha</taxon>
        <taxon>Rhabditoidea</taxon>
        <taxon>Rhabditidae</taxon>
        <taxon>Peloderinae</taxon>
        <taxon>Caenorhabditis</taxon>
    </lineage>
</organism>
<dbReference type="OrthoDB" id="551302at2759"/>
<proteinExistence type="inferred from homology"/>
<accession>A0A2G5USE6</accession>
<dbReference type="GO" id="GO:0009966">
    <property type="term" value="P:regulation of signal transduction"/>
    <property type="evidence" value="ECO:0007669"/>
    <property type="project" value="InterPro"/>
</dbReference>
<protein>
    <recommendedName>
        <fullName evidence="5">Protein phosphatase inhibitor 2</fullName>
    </recommendedName>
</protein>